<dbReference type="Proteomes" id="UP000515908">
    <property type="component" value="Chromosome 06"/>
</dbReference>
<keyword evidence="2" id="KW-1185">Reference proteome</keyword>
<dbReference type="VEuPathDB" id="TriTrypDB:ADEAN_000362700"/>
<accession>A0A7G2C8Q2</accession>
<evidence type="ECO:0000313" key="1">
    <source>
        <dbReference type="EMBL" id="CAD2216166.1"/>
    </source>
</evidence>
<name>A0A7G2C8Q2_9TRYP</name>
<sequence length="106" mass="11709">MTAHAVVLLPSPGHHPQCPFPEKTTERTTPLRHTLAVSCGGNEDLRIGNSNALEANSLGEPIGLIYLLRRRPISFSEAIRVFMHKNKIPLTVTATPERDAILDELF</sequence>
<proteinExistence type="predicted"/>
<evidence type="ECO:0000313" key="2">
    <source>
        <dbReference type="Proteomes" id="UP000515908"/>
    </source>
</evidence>
<gene>
    <name evidence="1" type="ORF">ADEAN_000362700</name>
</gene>
<dbReference type="AlphaFoldDB" id="A0A7G2C8Q2"/>
<dbReference type="EMBL" id="LR877150">
    <property type="protein sequence ID" value="CAD2216166.1"/>
    <property type="molecule type" value="Genomic_DNA"/>
</dbReference>
<organism evidence="1 2">
    <name type="scientific">Angomonas deanei</name>
    <dbReference type="NCBI Taxonomy" id="59799"/>
    <lineage>
        <taxon>Eukaryota</taxon>
        <taxon>Discoba</taxon>
        <taxon>Euglenozoa</taxon>
        <taxon>Kinetoplastea</taxon>
        <taxon>Metakinetoplastina</taxon>
        <taxon>Trypanosomatida</taxon>
        <taxon>Trypanosomatidae</taxon>
        <taxon>Strigomonadinae</taxon>
        <taxon>Angomonas</taxon>
    </lineage>
</organism>
<reference evidence="1 2" key="1">
    <citation type="submission" date="2020-08" db="EMBL/GenBank/DDBJ databases">
        <authorList>
            <person name="Newling K."/>
            <person name="Davey J."/>
            <person name="Forrester S."/>
        </authorList>
    </citation>
    <scope>NUCLEOTIDE SEQUENCE [LARGE SCALE GENOMIC DNA]</scope>
    <source>
        <strain evidence="2">Crithidia deanei Carvalho (ATCC PRA-265)</strain>
    </source>
</reference>
<protein>
    <submittedName>
        <fullName evidence="1">Uncharacterized protein</fullName>
    </submittedName>
</protein>